<reference evidence="3 4" key="1">
    <citation type="journal article" date="2014" name="Genome Announc.">
        <title>Draft Genome Sequences of Two Vibrionaceae Species, Vibrio ponticus C121 and Photobacterium aphoticum C119, Isolated as Coral Reef Microbiota.</title>
        <authorList>
            <person name="Al-saari N."/>
            <person name="Meirelles P.M."/>
            <person name="Mino S."/>
            <person name="Suda W."/>
            <person name="Oshima K."/>
            <person name="Hattori M."/>
            <person name="Ohkuma M."/>
            <person name="Thompson F.L."/>
            <person name="Gomez-Gil B."/>
            <person name="Sawabe T."/>
            <person name="Sawabe T."/>
        </authorList>
    </citation>
    <scope>NUCLEOTIDE SEQUENCE [LARGE SCALE GENOMIC DNA]</scope>
    <source>
        <strain evidence="3 4">JCM 19237</strain>
    </source>
</reference>
<dbReference type="Pfam" id="PF12697">
    <property type="entry name" value="Abhydrolase_6"/>
    <property type="match status" value="1"/>
</dbReference>
<feature type="domain" description="AB hydrolase-1" evidence="2">
    <location>
        <begin position="16"/>
        <end position="85"/>
    </location>
</feature>
<gene>
    <name evidence="3" type="ORF">JCM19237_4800</name>
</gene>
<evidence type="ECO:0000313" key="3">
    <source>
        <dbReference type="EMBL" id="GAL05727.1"/>
    </source>
</evidence>
<dbReference type="STRING" id="754436.JCM19237_4800"/>
<comment type="caution">
    <text evidence="3">The sequence shown here is derived from an EMBL/GenBank/DDBJ whole genome shotgun (WGS) entry which is preliminary data.</text>
</comment>
<organism evidence="3 4">
    <name type="scientific">Photobacterium aphoticum</name>
    <dbReference type="NCBI Taxonomy" id="754436"/>
    <lineage>
        <taxon>Bacteria</taxon>
        <taxon>Pseudomonadati</taxon>
        <taxon>Pseudomonadota</taxon>
        <taxon>Gammaproteobacteria</taxon>
        <taxon>Vibrionales</taxon>
        <taxon>Vibrionaceae</taxon>
        <taxon>Photobacterium</taxon>
    </lineage>
</organism>
<dbReference type="EMBL" id="BBMN01000008">
    <property type="protein sequence ID" value="GAL05727.1"/>
    <property type="molecule type" value="Genomic_DNA"/>
</dbReference>
<protein>
    <submittedName>
        <fullName evidence="3">Biotin synthesis protein bioH</fullName>
    </submittedName>
</protein>
<dbReference type="Gene3D" id="3.40.50.1820">
    <property type="entry name" value="alpha/beta hydrolase"/>
    <property type="match status" value="1"/>
</dbReference>
<dbReference type="PANTHER" id="PTHR43798">
    <property type="entry name" value="MONOACYLGLYCEROL LIPASE"/>
    <property type="match status" value="1"/>
</dbReference>
<evidence type="ECO:0000259" key="2">
    <source>
        <dbReference type="Pfam" id="PF12697"/>
    </source>
</evidence>
<dbReference type="InterPro" id="IPR029058">
    <property type="entry name" value="AB_hydrolase_fold"/>
</dbReference>
<dbReference type="GO" id="GO:0016787">
    <property type="term" value="F:hydrolase activity"/>
    <property type="evidence" value="ECO:0007669"/>
    <property type="project" value="UniProtKB-KW"/>
</dbReference>
<dbReference type="AlphaFoldDB" id="A0A090RDS1"/>
<dbReference type="InterPro" id="IPR000073">
    <property type="entry name" value="AB_hydrolase_1"/>
</dbReference>
<sequence length="85" mass="9325">MTTTLYWQTEGQGDDLVLIHGWGMNGAVWQHLLPQLTPHYRVHVVDLPGYGLSSDADAGNLDEVVQLLLENSPPTATWIGWSLGA</sequence>
<keyword evidence="1" id="KW-0378">Hydrolase</keyword>
<dbReference type="Proteomes" id="UP000029227">
    <property type="component" value="Unassembled WGS sequence"/>
</dbReference>
<dbReference type="GO" id="GO:0016020">
    <property type="term" value="C:membrane"/>
    <property type="evidence" value="ECO:0007669"/>
    <property type="project" value="TreeGrafter"/>
</dbReference>
<evidence type="ECO:0000313" key="4">
    <source>
        <dbReference type="Proteomes" id="UP000029227"/>
    </source>
</evidence>
<dbReference type="InterPro" id="IPR050266">
    <property type="entry name" value="AB_hydrolase_sf"/>
</dbReference>
<accession>A0A090RDS1</accession>
<dbReference type="PANTHER" id="PTHR43798:SF31">
    <property type="entry name" value="AB HYDROLASE SUPERFAMILY PROTEIN YCLE"/>
    <property type="match status" value="1"/>
</dbReference>
<dbReference type="eggNOG" id="COG0596">
    <property type="taxonomic scope" value="Bacteria"/>
</dbReference>
<dbReference type="SUPFAM" id="SSF53474">
    <property type="entry name" value="alpha/beta-Hydrolases"/>
    <property type="match status" value="1"/>
</dbReference>
<name>A0A090RDS1_9GAMM</name>
<proteinExistence type="predicted"/>
<evidence type="ECO:0000256" key="1">
    <source>
        <dbReference type="ARBA" id="ARBA00022801"/>
    </source>
</evidence>